<protein>
    <recommendedName>
        <fullName evidence="4">Polysaccharide lyase</fullName>
    </recommendedName>
</protein>
<name>A0A6B3LU30_9BACT</name>
<dbReference type="Gene3D" id="2.60.120.200">
    <property type="match status" value="1"/>
</dbReference>
<dbReference type="PROSITE" id="PS51257">
    <property type="entry name" value="PROKAR_LIPOPROTEIN"/>
    <property type="match status" value="1"/>
</dbReference>
<evidence type="ECO:0000256" key="1">
    <source>
        <dbReference type="SAM" id="MobiDB-lite"/>
    </source>
</evidence>
<dbReference type="RefSeq" id="WP_163914409.1">
    <property type="nucleotide sequence ID" value="NZ_JAAGWD010000003.1"/>
</dbReference>
<gene>
    <name evidence="2" type="ORF">GXP69_08625</name>
</gene>
<keyword evidence="3" id="KW-1185">Reference proteome</keyword>
<feature type="compositionally biased region" description="Pro residues" evidence="1">
    <location>
        <begin position="288"/>
        <end position="328"/>
    </location>
</feature>
<evidence type="ECO:0008006" key="4">
    <source>
        <dbReference type="Google" id="ProtNLM"/>
    </source>
</evidence>
<evidence type="ECO:0000313" key="2">
    <source>
        <dbReference type="EMBL" id="NEM97756.1"/>
    </source>
</evidence>
<comment type="caution">
    <text evidence="2">The sequence shown here is derived from an EMBL/GenBank/DDBJ whole genome shotgun (WGS) entry which is preliminary data.</text>
</comment>
<dbReference type="Proteomes" id="UP000474777">
    <property type="component" value="Unassembled WGS sequence"/>
</dbReference>
<dbReference type="InterPro" id="IPR025975">
    <property type="entry name" value="Polysacc_lyase"/>
</dbReference>
<reference evidence="2 3" key="1">
    <citation type="submission" date="2020-02" db="EMBL/GenBank/DDBJ databases">
        <authorList>
            <person name="Kim M.K."/>
        </authorList>
    </citation>
    <scope>NUCLEOTIDE SEQUENCE [LARGE SCALE GENOMIC DNA]</scope>
    <source>
        <strain evidence="2 3">BT327</strain>
    </source>
</reference>
<sequence>MKFKTHYWLAPVLLGFLSTSCDKKDLEEVVPTASAVHTSNATSANVFFERLFETSDGLSGLNLEKAYSYSMQISNATAYEGSQSLRIELRESDAEVAGGTRSELNLGHAQNKEQWYSFAVYFPAQYNTPDRAAEQIMQWHAVPDAGEEWRTPAKSLQIQNGRFIMKIGYNSQPISSASVPFEGEKQYDLGPVTTDAWQQFAFHVIHSYGSDGLVEVWKNGTKILEHRGGNSYNDTRLPYWKVGLYKWPWNGTGKTDVSTRVLYFDNIRQGTSAATLEEMTGKKITQPAPTPTPEPEVTPTPEPEVTPTPEPEVTPTPEPEVTPTPEPTPTKKWNNGKGPNKEHPKKKN</sequence>
<dbReference type="AlphaFoldDB" id="A0A6B3LU30"/>
<evidence type="ECO:0000313" key="3">
    <source>
        <dbReference type="Proteomes" id="UP000474777"/>
    </source>
</evidence>
<organism evidence="2 3">
    <name type="scientific">Pontibacter burrus</name>
    <dbReference type="NCBI Taxonomy" id="2704466"/>
    <lineage>
        <taxon>Bacteria</taxon>
        <taxon>Pseudomonadati</taxon>
        <taxon>Bacteroidota</taxon>
        <taxon>Cytophagia</taxon>
        <taxon>Cytophagales</taxon>
        <taxon>Hymenobacteraceae</taxon>
        <taxon>Pontibacter</taxon>
    </lineage>
</organism>
<feature type="region of interest" description="Disordered" evidence="1">
    <location>
        <begin position="274"/>
        <end position="348"/>
    </location>
</feature>
<accession>A0A6B3LU30</accession>
<proteinExistence type="predicted"/>
<dbReference type="Pfam" id="PF14099">
    <property type="entry name" value="Polysacc_lyase"/>
    <property type="match status" value="1"/>
</dbReference>
<dbReference type="EMBL" id="JAAGWD010000003">
    <property type="protein sequence ID" value="NEM97756.1"/>
    <property type="molecule type" value="Genomic_DNA"/>
</dbReference>